<accession>A0A2T7PWG1</accession>
<gene>
    <name evidence="2" type="ORF">C0Q70_00328</name>
</gene>
<reference evidence="2 3" key="1">
    <citation type="submission" date="2018-04" db="EMBL/GenBank/DDBJ databases">
        <title>The genome of golden apple snail Pomacea canaliculata provides insight into stress tolerance and invasive adaptation.</title>
        <authorList>
            <person name="Liu C."/>
            <person name="Liu B."/>
            <person name="Ren Y."/>
            <person name="Zhang Y."/>
            <person name="Wang H."/>
            <person name="Li S."/>
            <person name="Jiang F."/>
            <person name="Yin L."/>
            <person name="Zhang G."/>
            <person name="Qian W."/>
            <person name="Fan W."/>
        </authorList>
    </citation>
    <scope>NUCLEOTIDE SEQUENCE [LARGE SCALE GENOMIC DNA]</scope>
    <source>
        <strain evidence="2">SZHN2017</strain>
        <tissue evidence="2">Muscle</tissue>
    </source>
</reference>
<name>A0A2T7PWG1_POMCA</name>
<keyword evidence="3" id="KW-1185">Reference proteome</keyword>
<organism evidence="2 3">
    <name type="scientific">Pomacea canaliculata</name>
    <name type="common">Golden apple snail</name>
    <dbReference type="NCBI Taxonomy" id="400727"/>
    <lineage>
        <taxon>Eukaryota</taxon>
        <taxon>Metazoa</taxon>
        <taxon>Spiralia</taxon>
        <taxon>Lophotrochozoa</taxon>
        <taxon>Mollusca</taxon>
        <taxon>Gastropoda</taxon>
        <taxon>Caenogastropoda</taxon>
        <taxon>Architaenioglossa</taxon>
        <taxon>Ampullarioidea</taxon>
        <taxon>Ampullariidae</taxon>
        <taxon>Pomacea</taxon>
    </lineage>
</organism>
<evidence type="ECO:0000313" key="2">
    <source>
        <dbReference type="EMBL" id="PVD37727.1"/>
    </source>
</evidence>
<evidence type="ECO:0000256" key="1">
    <source>
        <dbReference type="SAM" id="MobiDB-lite"/>
    </source>
</evidence>
<protein>
    <submittedName>
        <fullName evidence="2">Uncharacterized protein</fullName>
    </submittedName>
</protein>
<evidence type="ECO:0000313" key="3">
    <source>
        <dbReference type="Proteomes" id="UP000245119"/>
    </source>
</evidence>
<dbReference type="AlphaFoldDB" id="A0A2T7PWG1"/>
<proteinExistence type="predicted"/>
<comment type="caution">
    <text evidence="2">The sequence shown here is derived from an EMBL/GenBank/DDBJ whole genome shotgun (WGS) entry which is preliminary data.</text>
</comment>
<feature type="region of interest" description="Disordered" evidence="1">
    <location>
        <begin position="75"/>
        <end position="94"/>
    </location>
</feature>
<dbReference type="Proteomes" id="UP000245119">
    <property type="component" value="Linkage Group LG1"/>
</dbReference>
<dbReference type="EMBL" id="PZQS01000001">
    <property type="protein sequence ID" value="PVD37727.1"/>
    <property type="molecule type" value="Genomic_DNA"/>
</dbReference>
<sequence>MKTMREVICLDRRHQTVHTRVIHGKKVVVVVVMMVGEKDLTCGSHTSPPPPPRALVTSLLHPSSSPKSLLAGESMSQAADATRTRRSSLPLQDFSGVGGQDAECRVAVGNTLMGMLNAQRRACVHMWVFDGPPKQTPAGRMDDARVTPAWRALLTPNAIGSSLLSRESPERHRDR</sequence>